<dbReference type="Gene3D" id="3.40.50.300">
    <property type="entry name" value="P-loop containing nucleotide triphosphate hydrolases"/>
    <property type="match status" value="1"/>
</dbReference>
<accession>A0A4S3KS82</accession>
<evidence type="ECO:0000256" key="2">
    <source>
        <dbReference type="SAM" id="MobiDB-lite"/>
    </source>
</evidence>
<feature type="compositionally biased region" description="Low complexity" evidence="2">
    <location>
        <begin position="12"/>
        <end position="25"/>
    </location>
</feature>
<dbReference type="RefSeq" id="WP_081130282.1">
    <property type="nucleotide sequence ID" value="NZ_LDOS01000005.1"/>
</dbReference>
<keyword evidence="1" id="KW-0067">ATP-binding</keyword>
<evidence type="ECO:0000259" key="3">
    <source>
        <dbReference type="SMART" id="SM00382"/>
    </source>
</evidence>
<name>A0A4S3KS82_9GAMM</name>
<protein>
    <recommendedName>
        <fullName evidence="3">AAA+ ATPase domain-containing protein</fullName>
    </recommendedName>
</protein>
<reference evidence="4 5" key="1">
    <citation type="submission" date="2017-02" db="EMBL/GenBank/DDBJ databases">
        <title>Whole genome sequencing of Metallibacterium scheffleri DSM 24874 (T).</title>
        <authorList>
            <person name="Kumar S."/>
            <person name="Patil P."/>
            <person name="Patil P.B."/>
        </authorList>
    </citation>
    <scope>NUCLEOTIDE SEQUENCE [LARGE SCALE GENOMIC DNA]</scope>
    <source>
        <strain evidence="4 5">DSM 24874</strain>
    </source>
</reference>
<dbReference type="STRING" id="993689.GCA_002077135_00241"/>
<dbReference type="InterPro" id="IPR003593">
    <property type="entry name" value="AAA+_ATPase"/>
</dbReference>
<comment type="caution">
    <text evidence="4">The sequence shown here is derived from an EMBL/GenBank/DDBJ whole genome shotgun (WGS) entry which is preliminary data.</text>
</comment>
<keyword evidence="5" id="KW-1185">Reference proteome</keyword>
<dbReference type="EMBL" id="MWQO01000014">
    <property type="protein sequence ID" value="THD11338.1"/>
    <property type="molecule type" value="Genomic_DNA"/>
</dbReference>
<dbReference type="AlphaFoldDB" id="A0A4S3KS82"/>
<evidence type="ECO:0000256" key="1">
    <source>
        <dbReference type="RuleBase" id="RU003651"/>
    </source>
</evidence>
<dbReference type="PANTHER" id="PTHR23077:SF198">
    <property type="entry name" value="ATP-DEPENDENT ZINC METALLOPROTEASE FTSH"/>
    <property type="match status" value="1"/>
</dbReference>
<dbReference type="GO" id="GO:0005524">
    <property type="term" value="F:ATP binding"/>
    <property type="evidence" value="ECO:0007669"/>
    <property type="project" value="UniProtKB-KW"/>
</dbReference>
<sequence>MVMDGTEVQSNAQRPAGAAEASAAQAPAVAVRRRRAAGANLSLLPRIFESFVWNQRDKALEQGKELAKQIENTHPAVAQRLMTVLARALMPARLPPTLPEGLVEMSTPRHALDAVTLTDQVRCRCRDIITEHARQHDLAAFGLTPRHKVLFYGPTGNGKTMLAEALAWELGLPFLVVRYGGLLDSYLGSTGKNLDKVFAYARTAPCVLFIDEFDGIAIKRGSGEDVGEIRRVTNHLMIEIERLPASVVLVCATNAYGLLDEAIKRRFDFAIAIPSPTRDLRLHRARDELRPELTPGHDLSAYAERIADLNLENLHFVTERCRELRRDLVLNAGGGIDELASARRGESFLLDGV</sequence>
<dbReference type="InterPro" id="IPR003959">
    <property type="entry name" value="ATPase_AAA_core"/>
</dbReference>
<evidence type="ECO:0000313" key="4">
    <source>
        <dbReference type="EMBL" id="THD11338.1"/>
    </source>
</evidence>
<dbReference type="GO" id="GO:0016887">
    <property type="term" value="F:ATP hydrolysis activity"/>
    <property type="evidence" value="ECO:0007669"/>
    <property type="project" value="InterPro"/>
</dbReference>
<dbReference type="PROSITE" id="PS00674">
    <property type="entry name" value="AAA"/>
    <property type="match status" value="1"/>
</dbReference>
<dbReference type="Pfam" id="PF00004">
    <property type="entry name" value="AAA"/>
    <property type="match status" value="1"/>
</dbReference>
<feature type="region of interest" description="Disordered" evidence="2">
    <location>
        <begin position="1"/>
        <end position="25"/>
    </location>
</feature>
<dbReference type="PANTHER" id="PTHR23077">
    <property type="entry name" value="AAA-FAMILY ATPASE"/>
    <property type="match status" value="1"/>
</dbReference>
<dbReference type="SUPFAM" id="SSF52540">
    <property type="entry name" value="P-loop containing nucleoside triphosphate hydrolases"/>
    <property type="match status" value="1"/>
</dbReference>
<gene>
    <name evidence="4" type="ORF">B1806_04250</name>
</gene>
<dbReference type="OrthoDB" id="9809379at2"/>
<proteinExistence type="inferred from homology"/>
<dbReference type="Proteomes" id="UP000307749">
    <property type="component" value="Unassembled WGS sequence"/>
</dbReference>
<dbReference type="InterPro" id="IPR027417">
    <property type="entry name" value="P-loop_NTPase"/>
</dbReference>
<organism evidence="4 5">
    <name type="scientific">Metallibacterium scheffleri</name>
    <dbReference type="NCBI Taxonomy" id="993689"/>
    <lineage>
        <taxon>Bacteria</taxon>
        <taxon>Pseudomonadati</taxon>
        <taxon>Pseudomonadota</taxon>
        <taxon>Gammaproteobacteria</taxon>
        <taxon>Lysobacterales</taxon>
        <taxon>Rhodanobacteraceae</taxon>
        <taxon>Metallibacterium</taxon>
    </lineage>
</organism>
<evidence type="ECO:0000313" key="5">
    <source>
        <dbReference type="Proteomes" id="UP000307749"/>
    </source>
</evidence>
<dbReference type="SMART" id="SM00382">
    <property type="entry name" value="AAA"/>
    <property type="match status" value="1"/>
</dbReference>
<comment type="similarity">
    <text evidence="1">Belongs to the AAA ATPase family.</text>
</comment>
<dbReference type="InterPro" id="IPR050168">
    <property type="entry name" value="AAA_ATPase_domain"/>
</dbReference>
<keyword evidence="1" id="KW-0547">Nucleotide-binding</keyword>
<feature type="domain" description="AAA+ ATPase" evidence="3">
    <location>
        <begin position="145"/>
        <end position="277"/>
    </location>
</feature>
<dbReference type="CDD" id="cd19481">
    <property type="entry name" value="RecA-like_protease"/>
    <property type="match status" value="1"/>
</dbReference>
<dbReference type="InterPro" id="IPR003960">
    <property type="entry name" value="ATPase_AAA_CS"/>
</dbReference>